<feature type="domain" description="HTH bat-type" evidence="1">
    <location>
        <begin position="149"/>
        <end position="201"/>
    </location>
</feature>
<dbReference type="InterPro" id="IPR013324">
    <property type="entry name" value="RNA_pol_sigma_r3/r4-like"/>
</dbReference>
<dbReference type="EMBL" id="LJCQ01000107">
    <property type="protein sequence ID" value="KPV47261.1"/>
    <property type="molecule type" value="Genomic_DNA"/>
</dbReference>
<name>A0A0N8PQJ0_9ARCH</name>
<evidence type="ECO:0000313" key="2">
    <source>
        <dbReference type="EMBL" id="KPV47261.1"/>
    </source>
</evidence>
<dbReference type="PANTHER" id="PTHR34236">
    <property type="entry name" value="DIMETHYL SULFOXIDE REDUCTASE TRANSCRIPTIONAL ACTIVATOR"/>
    <property type="match status" value="1"/>
</dbReference>
<evidence type="ECO:0000313" key="5">
    <source>
        <dbReference type="Proteomes" id="UP000050515"/>
    </source>
</evidence>
<keyword evidence="4" id="KW-1185">Reference proteome</keyword>
<dbReference type="PANTHER" id="PTHR34236:SF1">
    <property type="entry name" value="DIMETHYL SULFOXIDE REDUCTASE TRANSCRIPTIONAL ACTIVATOR"/>
    <property type="match status" value="1"/>
</dbReference>
<comment type="caution">
    <text evidence="2">The sequence shown here is derived from an EMBL/GenBank/DDBJ whole genome shotgun (WGS) entry which is preliminary data.</text>
</comment>
<dbReference type="Proteomes" id="UP000050515">
    <property type="component" value="Unassembled WGS sequence"/>
</dbReference>
<evidence type="ECO:0000259" key="1">
    <source>
        <dbReference type="Pfam" id="PF04967"/>
    </source>
</evidence>
<dbReference type="PATRIC" id="fig|507754.4.peg.669"/>
<reference evidence="2 5" key="1">
    <citation type="submission" date="2015-09" db="EMBL/GenBank/DDBJ databases">
        <title>Draft genome sequence of Acidiplasma aeolicum DSM 18409.</title>
        <authorList>
            <person name="Hemp J."/>
        </authorList>
    </citation>
    <scope>NUCLEOTIDE SEQUENCE [LARGE SCALE GENOMIC DNA]</scope>
    <source>
        <strain evidence="2 5">V</strain>
    </source>
</reference>
<sequence>MSEKSKGSVIALIKLHRTDCEVTNFITKNFHDVDIKRLKIGENYTLHCISFNKDDDYYDKISELKKVSRNFINVGKNKIWAEGPSCTACHFMATADVEILSNKSLGSDYVLYRILVSNRAKLRELEEKMDEAGLDPEIIDVTYSNDLELTSREKDIIKKLFDYGYFELDRKKSLTEIAASLGISTTTLSEIMRVALKKIVKTYINDNIS</sequence>
<evidence type="ECO:0000313" key="3">
    <source>
        <dbReference type="EMBL" id="KQB34418.1"/>
    </source>
</evidence>
<evidence type="ECO:0000313" key="4">
    <source>
        <dbReference type="Proteomes" id="UP000050320"/>
    </source>
</evidence>
<dbReference type="EMBL" id="LKBG01000242">
    <property type="protein sequence ID" value="KQB34418.1"/>
    <property type="molecule type" value="Genomic_DNA"/>
</dbReference>
<dbReference type="OrthoDB" id="202021at2157"/>
<protein>
    <recommendedName>
        <fullName evidence="1">HTH bat-type domain-containing protein</fullName>
    </recommendedName>
</protein>
<dbReference type="RefSeq" id="WP_048101907.1">
    <property type="nucleotide sequence ID" value="NZ_LJCQ01000107.1"/>
</dbReference>
<dbReference type="SUPFAM" id="SSF88659">
    <property type="entry name" value="Sigma3 and sigma4 domains of RNA polymerase sigma factors"/>
    <property type="match status" value="1"/>
</dbReference>
<dbReference type="Pfam" id="PF04967">
    <property type="entry name" value="HTH_10"/>
    <property type="match status" value="1"/>
</dbReference>
<accession>A0A0N8PQJ0</accession>
<proteinExistence type="predicted"/>
<dbReference type="AlphaFoldDB" id="A0A0N8PQJ0"/>
<reference evidence="3 4" key="2">
    <citation type="submission" date="2015-09" db="EMBL/GenBank/DDBJ databases">
        <title>Heavy metals and arsenic resistance mechanisms in polyextremophilic archaea of the family Ferroplasmaceae.</title>
        <authorList>
            <person name="Bulaev A.G."/>
            <person name="Kanygina A.V."/>
        </authorList>
    </citation>
    <scope>NUCLEOTIDE SEQUENCE [LARGE SCALE GENOMIC DNA]</scope>
    <source>
        <strain evidence="3 4">VT</strain>
    </source>
</reference>
<gene>
    <name evidence="3" type="ORF">AOG54_01160</name>
    <name evidence="2" type="ORF">SE19_01850</name>
</gene>
<organism evidence="2 5">
    <name type="scientific">Acidiplasma aeolicum</name>
    <dbReference type="NCBI Taxonomy" id="507754"/>
    <lineage>
        <taxon>Archaea</taxon>
        <taxon>Methanobacteriati</taxon>
        <taxon>Thermoplasmatota</taxon>
        <taxon>Thermoplasmata</taxon>
        <taxon>Thermoplasmatales</taxon>
        <taxon>Ferroplasmaceae</taxon>
        <taxon>Acidiplasma</taxon>
    </lineage>
</organism>
<dbReference type="Proteomes" id="UP000050320">
    <property type="component" value="Unassembled WGS sequence"/>
</dbReference>
<dbReference type="InterPro" id="IPR007050">
    <property type="entry name" value="HTH_bacterioopsin"/>
</dbReference>
<dbReference type="GeneID" id="84221864"/>